<reference evidence="7 8" key="1">
    <citation type="submission" date="2020-08" db="EMBL/GenBank/DDBJ databases">
        <title>Genomic Encyclopedia of Type Strains, Phase IV (KMG-IV): sequencing the most valuable type-strain genomes for metagenomic binning, comparative biology and taxonomic classification.</title>
        <authorList>
            <person name="Goeker M."/>
        </authorList>
    </citation>
    <scope>NUCLEOTIDE SEQUENCE [LARGE SCALE GENOMIC DNA]</scope>
    <source>
        <strain evidence="7 8">DSM 23240</strain>
    </source>
</reference>
<dbReference type="RefSeq" id="WP_168057095.1">
    <property type="nucleotide sequence ID" value="NZ_JAAOZT010000014.1"/>
</dbReference>
<dbReference type="SUPFAM" id="SSF53067">
    <property type="entry name" value="Actin-like ATPase domain"/>
    <property type="match status" value="2"/>
</dbReference>
<evidence type="ECO:0000256" key="3">
    <source>
        <dbReference type="ARBA" id="ARBA00022777"/>
    </source>
</evidence>
<dbReference type="CDD" id="cd07804">
    <property type="entry name" value="ASKHA_NBD_FGGY_RrXK-like"/>
    <property type="match status" value="1"/>
</dbReference>
<feature type="domain" description="Carbohydrate kinase FGGY C-terminal" evidence="6">
    <location>
        <begin position="261"/>
        <end position="457"/>
    </location>
</feature>
<keyword evidence="3 4" id="KW-0418">Kinase</keyword>
<dbReference type="GO" id="GO:0004856">
    <property type="term" value="F:D-xylulokinase activity"/>
    <property type="evidence" value="ECO:0007669"/>
    <property type="project" value="UniProtKB-EC"/>
</dbReference>
<dbReference type="InterPro" id="IPR050406">
    <property type="entry name" value="FGGY_Carb_Kinase"/>
</dbReference>
<proteinExistence type="inferred from homology"/>
<feature type="domain" description="Carbohydrate kinase FGGY N-terminal" evidence="5">
    <location>
        <begin position="3"/>
        <end position="249"/>
    </location>
</feature>
<dbReference type="InterPro" id="IPR018485">
    <property type="entry name" value="FGGY_C"/>
</dbReference>
<comment type="similarity">
    <text evidence="1 4">Belongs to the FGGY kinase family.</text>
</comment>
<comment type="caution">
    <text evidence="7">The sequence shown here is derived from an EMBL/GenBank/DDBJ whole genome shotgun (WGS) entry which is preliminary data.</text>
</comment>
<dbReference type="Gene3D" id="3.30.420.40">
    <property type="match status" value="2"/>
</dbReference>
<dbReference type="Proteomes" id="UP000571084">
    <property type="component" value="Unassembled WGS sequence"/>
</dbReference>
<protein>
    <submittedName>
        <fullName evidence="7">Xylulokinase</fullName>
        <ecNumber evidence="7">2.7.1.17</ecNumber>
    </submittedName>
</protein>
<dbReference type="AlphaFoldDB" id="A0A840RXK7"/>
<gene>
    <name evidence="7" type="ORF">HNR39_004177</name>
</gene>
<evidence type="ECO:0000259" key="5">
    <source>
        <dbReference type="Pfam" id="PF00370"/>
    </source>
</evidence>
<organism evidence="7 8">
    <name type="scientific">Glaciimonas immobilis</name>
    <dbReference type="NCBI Taxonomy" id="728004"/>
    <lineage>
        <taxon>Bacteria</taxon>
        <taxon>Pseudomonadati</taxon>
        <taxon>Pseudomonadota</taxon>
        <taxon>Betaproteobacteria</taxon>
        <taxon>Burkholderiales</taxon>
        <taxon>Oxalobacteraceae</taxon>
        <taxon>Glaciimonas</taxon>
    </lineage>
</organism>
<dbReference type="EMBL" id="JACHHQ010000013">
    <property type="protein sequence ID" value="MBB5202313.1"/>
    <property type="molecule type" value="Genomic_DNA"/>
</dbReference>
<dbReference type="PIRSF" id="PIRSF000538">
    <property type="entry name" value="GlpK"/>
    <property type="match status" value="1"/>
</dbReference>
<keyword evidence="8" id="KW-1185">Reference proteome</keyword>
<dbReference type="InterPro" id="IPR018483">
    <property type="entry name" value="Carb_kinase_FGGY_CS"/>
</dbReference>
<keyword evidence="2 4" id="KW-0808">Transferase</keyword>
<evidence type="ECO:0000256" key="2">
    <source>
        <dbReference type="ARBA" id="ARBA00022679"/>
    </source>
</evidence>
<dbReference type="Pfam" id="PF02782">
    <property type="entry name" value="FGGY_C"/>
    <property type="match status" value="1"/>
</dbReference>
<evidence type="ECO:0000256" key="4">
    <source>
        <dbReference type="RuleBase" id="RU003733"/>
    </source>
</evidence>
<dbReference type="PANTHER" id="PTHR43095:SF5">
    <property type="entry name" value="XYLULOSE KINASE"/>
    <property type="match status" value="1"/>
</dbReference>
<evidence type="ECO:0000313" key="7">
    <source>
        <dbReference type="EMBL" id="MBB5202313.1"/>
    </source>
</evidence>
<accession>A0A840RXK7</accession>
<evidence type="ECO:0000259" key="6">
    <source>
        <dbReference type="Pfam" id="PF02782"/>
    </source>
</evidence>
<dbReference type="Pfam" id="PF00370">
    <property type="entry name" value="FGGY_N"/>
    <property type="match status" value="1"/>
</dbReference>
<dbReference type="EC" id="2.7.1.17" evidence="7"/>
<sequence length="525" mass="56807">MDYVIGVDIGTQSTKALLVDHAGSIVAQHASSYELDTPRPLWAEQWPSVWCDAVTECIQQIVRKSGLPAGRIKAICVSSLYGGAGIPVDRQMKPLHPCLIWMDRRANDEVRWINETVDLERLYTITGNSVDSYYGFTKMLWIKKNRPDIWKRTHLFLPPNAYINYLLCGEIAVDHSSAGNIGGIYDVRQRCWSEEMLDCLGIPAQMMPGRLVNSSDVVGRLLPEQAAHLGLAAGTAIVAGGVDAAVATFAAGVTSAGNHVAMIGTSMCWGYINQQVDAHHGLISMPHVYNSREDLYIFGGAIAAGASVSWFREGFCQAEIAAAAQLEGGDAHQILEEEIKNIAPGADGIIFLPYLMGERSPVWDAKASGAFIGLSLFHTRAHLYRAVLEGVSFALRHNIEAGAKGAQSLDAKLIVVGGAAHSDLWMQMIADVTGYQVYTIEENVEAALGAALLAAVGIGLVDDNAAKKGWVTLVPRTTPDSVARVRYDHAFSIYCDVYPALKPIMHRLQGGYSQNALVSQNAESV</sequence>
<dbReference type="PROSITE" id="PS00445">
    <property type="entry name" value="FGGY_KINASES_2"/>
    <property type="match status" value="1"/>
</dbReference>
<evidence type="ECO:0000256" key="1">
    <source>
        <dbReference type="ARBA" id="ARBA00009156"/>
    </source>
</evidence>
<dbReference type="PANTHER" id="PTHR43095">
    <property type="entry name" value="SUGAR KINASE"/>
    <property type="match status" value="1"/>
</dbReference>
<dbReference type="InterPro" id="IPR043129">
    <property type="entry name" value="ATPase_NBD"/>
</dbReference>
<name>A0A840RXK7_9BURK</name>
<evidence type="ECO:0000313" key="8">
    <source>
        <dbReference type="Proteomes" id="UP000571084"/>
    </source>
</evidence>
<dbReference type="InterPro" id="IPR000577">
    <property type="entry name" value="Carb_kinase_FGGY"/>
</dbReference>
<dbReference type="InterPro" id="IPR018484">
    <property type="entry name" value="FGGY_N"/>
</dbReference>